<dbReference type="OMA" id="ESKSAYK"/>
<evidence type="ECO:0008006" key="3">
    <source>
        <dbReference type="Google" id="ProtNLM"/>
    </source>
</evidence>
<evidence type="ECO:0000313" key="1">
    <source>
        <dbReference type="EnsemblMetazoa" id="SMAR014563-PA"/>
    </source>
</evidence>
<protein>
    <recommendedName>
        <fullName evidence="3">Sorting nexin/Vps5-like C-terminal domain-containing protein</fullName>
    </recommendedName>
</protein>
<dbReference type="AlphaFoldDB" id="T1JL33"/>
<dbReference type="STRING" id="126957.T1JL33"/>
<dbReference type="Gene3D" id="1.20.1270.60">
    <property type="entry name" value="Arfaptin homology (AH) domain/BAR domain"/>
    <property type="match status" value="1"/>
</dbReference>
<organism evidence="1 2">
    <name type="scientific">Strigamia maritima</name>
    <name type="common">European centipede</name>
    <name type="synonym">Geophilus maritimus</name>
    <dbReference type="NCBI Taxonomy" id="126957"/>
    <lineage>
        <taxon>Eukaryota</taxon>
        <taxon>Metazoa</taxon>
        <taxon>Ecdysozoa</taxon>
        <taxon>Arthropoda</taxon>
        <taxon>Myriapoda</taxon>
        <taxon>Chilopoda</taxon>
        <taxon>Pleurostigmophora</taxon>
        <taxon>Geophilomorpha</taxon>
        <taxon>Linotaeniidae</taxon>
        <taxon>Strigamia</taxon>
    </lineage>
</organism>
<dbReference type="EnsemblMetazoa" id="SMAR014563-RA">
    <property type="protein sequence ID" value="SMAR014563-PA"/>
    <property type="gene ID" value="SMAR014563"/>
</dbReference>
<keyword evidence="2" id="KW-1185">Reference proteome</keyword>
<dbReference type="Proteomes" id="UP000014500">
    <property type="component" value="Unassembled WGS sequence"/>
</dbReference>
<reference evidence="1" key="2">
    <citation type="submission" date="2015-02" db="UniProtKB">
        <authorList>
            <consortium name="EnsemblMetazoa"/>
        </authorList>
    </citation>
    <scope>IDENTIFICATION</scope>
</reference>
<evidence type="ECO:0000313" key="2">
    <source>
        <dbReference type="Proteomes" id="UP000014500"/>
    </source>
</evidence>
<dbReference type="InterPro" id="IPR027267">
    <property type="entry name" value="AH/BAR_dom_sf"/>
</dbReference>
<dbReference type="eggNOG" id="ENOG502S0MC">
    <property type="taxonomic scope" value="Eukaryota"/>
</dbReference>
<dbReference type="EMBL" id="AFFK01019798">
    <property type="status" value="NOT_ANNOTATED_CDS"/>
    <property type="molecule type" value="Genomic_DNA"/>
</dbReference>
<proteinExistence type="predicted"/>
<reference evidence="2" key="1">
    <citation type="submission" date="2011-05" db="EMBL/GenBank/DDBJ databases">
        <authorList>
            <person name="Richards S.R."/>
            <person name="Qu J."/>
            <person name="Jiang H."/>
            <person name="Jhangiani S.N."/>
            <person name="Agravi P."/>
            <person name="Goodspeed R."/>
            <person name="Gross S."/>
            <person name="Mandapat C."/>
            <person name="Jackson L."/>
            <person name="Mathew T."/>
            <person name="Pu L."/>
            <person name="Thornton R."/>
            <person name="Saada N."/>
            <person name="Wilczek-Boney K.B."/>
            <person name="Lee S."/>
            <person name="Kovar C."/>
            <person name="Wu Y."/>
            <person name="Scherer S.E."/>
            <person name="Worley K.C."/>
            <person name="Muzny D.M."/>
            <person name="Gibbs R."/>
        </authorList>
    </citation>
    <scope>NUCLEOTIDE SEQUENCE</scope>
    <source>
        <strain evidence="2">Brora</strain>
    </source>
</reference>
<dbReference type="PhylomeDB" id="T1JL33"/>
<sequence>MEKASKAIRRSGVRLKSLGGGHTDLNLIISELKDVRQAAKAFMQAQSTAAQDMLKWSGSDDNRAVQDIISQLAELNCLWTEVQKEFTESLKDYKYQFEIILEGEKHVDQARNHLIACEQRENKF</sequence>
<accession>T1JL33</accession>
<name>T1JL33_STRMM</name>
<dbReference type="HOGENOM" id="CLU_2006772_0_0_1"/>